<protein>
    <recommendedName>
        <fullName evidence="6">DUF2786 domain-containing protein</fullName>
    </recommendedName>
</protein>
<evidence type="ECO:0000259" key="2">
    <source>
        <dbReference type="Pfam" id="PF10979"/>
    </source>
</evidence>
<evidence type="ECO:0000313" key="5">
    <source>
        <dbReference type="Proteomes" id="UP000572051"/>
    </source>
</evidence>
<dbReference type="AlphaFoldDB" id="A0A7Z0ET92"/>
<name>A0A7Z0ET92_9ACTN</name>
<evidence type="ECO:0008006" key="6">
    <source>
        <dbReference type="Google" id="ProtNLM"/>
    </source>
</evidence>
<evidence type="ECO:0000259" key="3">
    <source>
        <dbReference type="Pfam" id="PF23771"/>
    </source>
</evidence>
<sequence length="434" mass="46234">MGSRKRTGRRRAVPRAEPWDGPAPTDTPAEMVSGAVDALVLGRGGDGLDLAAARLADAESAAWEASCSRALVDALLRAVAVAWSRGWQPAEAVRQVRRVRGQVAASMCADAVTADLARYAPATVDPRWSEQVHGLAARGPVRAPEEYLAWAGSEYGLLRFEVVEAALRLLADLRVLPPLRHLGPVPGAYRPGRAAAAHRAAGIDQGKLARVRALLAKAESTEFPSEAEALSARAQELMARHSIDRALLDAEPGSSPAGAARRLPVEAPYDEYKAVLLHEVAEANHCRAVWDEALGLCTVMGFEGDLAAVEVMFTSLLVQLESAMRAQGSVRDRSGRAAGRSYRESFVSAFAARVGERLVSSARAAEASAAAETGTDLVPVLAERERRVEEAVAEAFGELTYARVRGPSDADGWDEGRAAADAASLDTRRPVRDR</sequence>
<proteinExistence type="predicted"/>
<dbReference type="InterPro" id="IPR024498">
    <property type="entry name" value="DUF2786"/>
</dbReference>
<feature type="domain" description="DUF7168" evidence="3">
    <location>
        <begin position="271"/>
        <end position="373"/>
    </location>
</feature>
<keyword evidence="5" id="KW-1185">Reference proteome</keyword>
<reference evidence="4 5" key="1">
    <citation type="submission" date="2020-07" db="EMBL/GenBank/DDBJ databases">
        <title>Sequencing the genomes of 1000 actinobacteria strains.</title>
        <authorList>
            <person name="Klenk H.-P."/>
        </authorList>
    </citation>
    <scope>NUCLEOTIDE SEQUENCE [LARGE SCALE GENOMIC DNA]</scope>
    <source>
        <strain evidence="4 5">DSM 44442</strain>
    </source>
</reference>
<dbReference type="Pfam" id="PF10979">
    <property type="entry name" value="DUF2786"/>
    <property type="match status" value="1"/>
</dbReference>
<evidence type="ECO:0000313" key="4">
    <source>
        <dbReference type="EMBL" id="NYJ37837.1"/>
    </source>
</evidence>
<gene>
    <name evidence="4" type="ORF">HNR10_005718</name>
</gene>
<feature type="domain" description="DUF2786" evidence="2">
    <location>
        <begin position="208"/>
        <end position="245"/>
    </location>
</feature>
<comment type="caution">
    <text evidence="4">The sequence shown here is derived from an EMBL/GenBank/DDBJ whole genome shotgun (WGS) entry which is preliminary data.</text>
</comment>
<evidence type="ECO:0000256" key="1">
    <source>
        <dbReference type="SAM" id="MobiDB-lite"/>
    </source>
</evidence>
<dbReference type="InterPro" id="IPR055592">
    <property type="entry name" value="DUF7168"/>
</dbReference>
<feature type="region of interest" description="Disordered" evidence="1">
    <location>
        <begin position="1"/>
        <end position="29"/>
    </location>
</feature>
<dbReference type="EMBL" id="JACCFS010000001">
    <property type="protein sequence ID" value="NYJ37837.1"/>
    <property type="molecule type" value="Genomic_DNA"/>
</dbReference>
<feature type="compositionally biased region" description="Basic residues" evidence="1">
    <location>
        <begin position="1"/>
        <end position="13"/>
    </location>
</feature>
<dbReference type="Pfam" id="PF23771">
    <property type="entry name" value="DUF7168"/>
    <property type="match status" value="1"/>
</dbReference>
<feature type="region of interest" description="Disordered" evidence="1">
    <location>
        <begin position="405"/>
        <end position="434"/>
    </location>
</feature>
<accession>A0A7Z0ET92</accession>
<dbReference type="Proteomes" id="UP000572051">
    <property type="component" value="Unassembled WGS sequence"/>
</dbReference>
<organism evidence="4 5">
    <name type="scientific">Nocardiopsis aegyptia</name>
    <dbReference type="NCBI Taxonomy" id="220378"/>
    <lineage>
        <taxon>Bacteria</taxon>
        <taxon>Bacillati</taxon>
        <taxon>Actinomycetota</taxon>
        <taxon>Actinomycetes</taxon>
        <taxon>Streptosporangiales</taxon>
        <taxon>Nocardiopsidaceae</taxon>
        <taxon>Nocardiopsis</taxon>
    </lineage>
</organism>